<dbReference type="RefSeq" id="WP_308136195.1">
    <property type="nucleotide sequence ID" value="NZ_CP133197.1"/>
</dbReference>
<name>A0AA51MPE1_9GAMM</name>
<feature type="transmembrane region" description="Helical" evidence="1">
    <location>
        <begin position="102"/>
        <end position="117"/>
    </location>
</feature>
<dbReference type="EMBL" id="CP133217">
    <property type="protein sequence ID" value="WML86831.1"/>
    <property type="molecule type" value="Genomic_DNA"/>
</dbReference>
<feature type="transmembrane region" description="Helical" evidence="1">
    <location>
        <begin position="42"/>
        <end position="67"/>
    </location>
</feature>
<keyword evidence="4" id="KW-1185">Reference proteome</keyword>
<evidence type="ECO:0000313" key="3">
    <source>
        <dbReference type="EMBL" id="WML86831.1"/>
    </source>
</evidence>
<dbReference type="AlphaFoldDB" id="A0AA51MPE1"/>
<feature type="transmembrane region" description="Helical" evidence="1">
    <location>
        <begin position="79"/>
        <end position="96"/>
    </location>
</feature>
<reference evidence="3 4" key="1">
    <citation type="submission" date="2023-08" db="EMBL/GenBank/DDBJ databases">
        <title>New molecular markers tilS and rpoB for phylogenetic and monitoring studies of the genus Thiothrix biodiversity.</title>
        <authorList>
            <person name="Ravin N.V."/>
            <person name="Smolyakov D."/>
            <person name="Markov N.D."/>
            <person name="Beletsky A.V."/>
            <person name="Mardanov A.V."/>
            <person name="Rudenko T.S."/>
            <person name="Grabovich M.Y."/>
        </authorList>
    </citation>
    <scope>NUCLEOTIDE SEQUENCE</scope>
    <source>
        <strain evidence="3">DNT52</strain>
        <strain evidence="2 4">H33</strain>
    </source>
</reference>
<keyword evidence="1" id="KW-0472">Membrane</keyword>
<gene>
    <name evidence="2" type="ORF">RCC75_18330</name>
    <name evidence="3" type="ORF">RCG00_21435</name>
</gene>
<accession>A0AA51MPE1</accession>
<evidence type="ECO:0000256" key="1">
    <source>
        <dbReference type="SAM" id="Phobius"/>
    </source>
</evidence>
<proteinExistence type="predicted"/>
<sequence>MSNPLLTPDQQAHVASVRALQHFDTPTLSDNTPINWERLHALIPWIAFLFAGFVWATFLLIPTAFGLHYAGMFPAASNWLYVLMGLTLCLACFVAAQVKHGARAILFAFAVLLLSYWF</sequence>
<organism evidence="3">
    <name type="scientific">Thiothrix subterranea</name>
    <dbReference type="NCBI Taxonomy" id="2735563"/>
    <lineage>
        <taxon>Bacteria</taxon>
        <taxon>Pseudomonadati</taxon>
        <taxon>Pseudomonadota</taxon>
        <taxon>Gammaproteobacteria</taxon>
        <taxon>Thiotrichales</taxon>
        <taxon>Thiotrichaceae</taxon>
        <taxon>Thiothrix</taxon>
    </lineage>
</organism>
<evidence type="ECO:0000313" key="4">
    <source>
        <dbReference type="Proteomes" id="UP001223336"/>
    </source>
</evidence>
<protein>
    <submittedName>
        <fullName evidence="3">Uncharacterized protein</fullName>
    </submittedName>
</protein>
<keyword evidence="1" id="KW-0812">Transmembrane</keyword>
<dbReference type="Proteomes" id="UP001229862">
    <property type="component" value="Chromosome"/>
</dbReference>
<dbReference type="EMBL" id="JAVFKN010000031">
    <property type="protein sequence ID" value="MDQ5770491.1"/>
    <property type="molecule type" value="Genomic_DNA"/>
</dbReference>
<keyword evidence="1" id="KW-1133">Transmembrane helix</keyword>
<dbReference type="Proteomes" id="UP001223336">
    <property type="component" value="Unassembled WGS sequence"/>
</dbReference>
<evidence type="ECO:0000313" key="2">
    <source>
        <dbReference type="EMBL" id="MDQ5770491.1"/>
    </source>
</evidence>